<gene>
    <name evidence="3" type="ORF">MNBD_PLANCTO03-1810</name>
</gene>
<dbReference type="EMBL" id="UOGK01000594">
    <property type="protein sequence ID" value="VAX41799.1"/>
    <property type="molecule type" value="Genomic_DNA"/>
</dbReference>
<evidence type="ECO:0000256" key="2">
    <source>
        <dbReference type="SAM" id="Phobius"/>
    </source>
</evidence>
<evidence type="ECO:0000256" key="1">
    <source>
        <dbReference type="SAM" id="MobiDB-lite"/>
    </source>
</evidence>
<sequence length="189" mass="21072">MPDQPSQPETPRTISDHAETSEPVVHSPLVPTEVAARLAKAGRRGRLPGFDAQSKAEFRIDCDAVPFEYVLIGRIAPEAKRGAEGEANTGSVISLHTERRRLMPTIFAVTLALTVWPGVWLTDSLIGVYWSAYGNWSEQMPWLTYAWYLPISVLPLPWVWRSLTRKSKTMATESAAKIIATIRSIVEDK</sequence>
<feature type="transmembrane region" description="Helical" evidence="2">
    <location>
        <begin position="106"/>
        <end position="130"/>
    </location>
</feature>
<organism evidence="3">
    <name type="scientific">hydrothermal vent metagenome</name>
    <dbReference type="NCBI Taxonomy" id="652676"/>
    <lineage>
        <taxon>unclassified sequences</taxon>
        <taxon>metagenomes</taxon>
        <taxon>ecological metagenomes</taxon>
    </lineage>
</organism>
<keyword evidence="2" id="KW-0472">Membrane</keyword>
<name>A0A3B1DHD3_9ZZZZ</name>
<accession>A0A3B1DHD3</accession>
<keyword evidence="2" id="KW-1133">Transmembrane helix</keyword>
<proteinExistence type="predicted"/>
<feature type="compositionally biased region" description="Polar residues" evidence="1">
    <location>
        <begin position="1"/>
        <end position="13"/>
    </location>
</feature>
<feature type="region of interest" description="Disordered" evidence="1">
    <location>
        <begin position="1"/>
        <end position="26"/>
    </location>
</feature>
<dbReference type="AlphaFoldDB" id="A0A3B1DHD3"/>
<keyword evidence="2" id="KW-0812">Transmembrane</keyword>
<feature type="transmembrane region" description="Helical" evidence="2">
    <location>
        <begin position="142"/>
        <end position="160"/>
    </location>
</feature>
<protein>
    <submittedName>
        <fullName evidence="3">Uncharacterized protein</fullName>
    </submittedName>
</protein>
<reference evidence="3" key="1">
    <citation type="submission" date="2018-06" db="EMBL/GenBank/DDBJ databases">
        <authorList>
            <person name="Zhirakovskaya E."/>
        </authorList>
    </citation>
    <scope>NUCLEOTIDE SEQUENCE</scope>
</reference>
<evidence type="ECO:0000313" key="3">
    <source>
        <dbReference type="EMBL" id="VAX41799.1"/>
    </source>
</evidence>